<dbReference type="InterPro" id="IPR055385">
    <property type="entry name" value="GpJ_HDII-ins2"/>
</dbReference>
<dbReference type="InterPro" id="IPR032876">
    <property type="entry name" value="J_dom"/>
</dbReference>
<protein>
    <submittedName>
        <fullName evidence="3">Putative tail protein</fullName>
    </submittedName>
</protein>
<feature type="domain" description="Tip attachment protein J HDII-ins2" evidence="2">
    <location>
        <begin position="432"/>
        <end position="509"/>
    </location>
</feature>
<evidence type="ECO:0000259" key="2">
    <source>
        <dbReference type="Pfam" id="PF24801"/>
    </source>
</evidence>
<dbReference type="NCBIfam" id="NF040662">
    <property type="entry name" value="attach_TipJ_rel"/>
    <property type="match status" value="1"/>
</dbReference>
<evidence type="ECO:0000259" key="1">
    <source>
        <dbReference type="Pfam" id="PF13550"/>
    </source>
</evidence>
<gene>
    <name evidence="3" type="ORF">EV675_2114</name>
</gene>
<evidence type="ECO:0000313" key="4">
    <source>
        <dbReference type="Proteomes" id="UP000292445"/>
    </source>
</evidence>
<name>A0A4Q7NNF6_9BURK</name>
<feature type="domain" description="Tip attachment protein J" evidence="1">
    <location>
        <begin position="656"/>
        <end position="807"/>
    </location>
</feature>
<dbReference type="OrthoDB" id="8641246at2"/>
<keyword evidence="4" id="KW-1185">Reference proteome</keyword>
<dbReference type="Pfam" id="PF24801">
    <property type="entry name" value="FNIII-A_GpJ"/>
    <property type="match status" value="1"/>
</dbReference>
<sequence length="1051" mass="113894">MSSKATTPGSKKAGVLEAVYLPNPLMPASRRTITRLLGTGHDTVDSVVRRLALQATPLEVTLNARSIPRRRWPRVRVRAGDLLVMRQVVRGTGAGEAAAASAVAAGKTAATAAAINLAVTFAVNLAIGVALSFVAQALFGPKRQAAAKARNDPANYSLDGGSNQVRTYGPLPLVLGEHQVFPDYASRPWSENVPDPSTTHEVVNNTPRYESQTAPAFVWDAIADEPEAPWVELLPPDISGYGYYGDGQVREYERVGGTVTQPHTFVTRYNPGGPFEHIATYDSYAAWQTGGEFPGPPPTWHDPGTYLDIIVGYGYYETFNSERLCSIFNLGFGDLEVSALRIGSSPLEQYSAWSRHDSWVPAGQLDRTRLTGYTTDGWIGDDFPTNVQIAEGGKLEQHEGVDNDGWIERRSSGVGCNYVQFDIAGRLFRSAGGGIETLACDFEGQYRKVGDAGWTAFPFSISISSGSTTPVRHTFRHYMPEVANYDVRVRRLTPDPTEANDVSELELTRIKFFRPDPALYPAQRRLALLIRASGQLNGRLERLSAFVRPRHWIWDSAAPWTPGLYPGDGAAPWVWGNTTNPAWLFLYYARGGFLNSSATPAYLGGGQGWLDRPDPTNGPRLFGAGLTNDRLDYAAIIAWGQFCQANGLECRMVVIEQMSAGEVLDVIAGAGRASKTWATGRLGVVWEAPGQPTVGSFGMANIVAGSFQIAYDTDESVDEFVLAYTNSDDDYAADTVYSPVPGVPLPVNQKSSPAGYAMPRSQAQRQNNLVAASKYFHRRRIMWQSGWDAALVQRGDIVALAHDLTQWAYSGRLVGLEAAGGQIRRISLSCWVENPSGAATFYVWVRRPDNTWASVECVPPVGRVQELDVVSAWPVASAPGVLSSTLGTENAGSVFPRSIPEDWTLFAGPTPTPGKRVRIMAMEPGERGRVRITARDEYEEYYPLEYGWSGTPAIPADDGLVARAFNPALAPAAAGAWMLRWELDNAYGAEVTVAANHGPFEQVPISGAIAVAGRELLLPAYPAGTHLDIHVLPKAAGTPIAIEGATLEATV</sequence>
<dbReference type="Pfam" id="PF13550">
    <property type="entry name" value="Phage-tail_3"/>
    <property type="match status" value="1"/>
</dbReference>
<dbReference type="EMBL" id="SGXC01000001">
    <property type="protein sequence ID" value="RZS86080.1"/>
    <property type="molecule type" value="Genomic_DNA"/>
</dbReference>
<comment type="caution">
    <text evidence="3">The sequence shown here is derived from an EMBL/GenBank/DDBJ whole genome shotgun (WGS) entry which is preliminary data.</text>
</comment>
<accession>A0A4Q7NNF6</accession>
<reference evidence="3 4" key="1">
    <citation type="submission" date="2019-02" db="EMBL/GenBank/DDBJ databases">
        <title>Genomic Encyclopedia of Type Strains, Phase IV (KMG-IV): sequencing the most valuable type-strain genomes for metagenomic binning, comparative biology and taxonomic classification.</title>
        <authorList>
            <person name="Goeker M."/>
        </authorList>
    </citation>
    <scope>NUCLEOTIDE SEQUENCE [LARGE SCALE GENOMIC DNA]</scope>
    <source>
        <strain evidence="3 4">K24</strain>
    </source>
</reference>
<dbReference type="AlphaFoldDB" id="A0A4Q7NNF6"/>
<dbReference type="Proteomes" id="UP000292445">
    <property type="component" value="Unassembled WGS sequence"/>
</dbReference>
<evidence type="ECO:0000313" key="3">
    <source>
        <dbReference type="EMBL" id="RZS86080.1"/>
    </source>
</evidence>
<dbReference type="RefSeq" id="WP_130357205.1">
    <property type="nucleotide sequence ID" value="NZ_SGXC01000001.1"/>
</dbReference>
<organism evidence="3 4">
    <name type="scientific">Pigmentiphaga kullae</name>
    <dbReference type="NCBI Taxonomy" id="151784"/>
    <lineage>
        <taxon>Bacteria</taxon>
        <taxon>Pseudomonadati</taxon>
        <taxon>Pseudomonadota</taxon>
        <taxon>Betaproteobacteria</taxon>
        <taxon>Burkholderiales</taxon>
        <taxon>Alcaligenaceae</taxon>
        <taxon>Pigmentiphaga</taxon>
    </lineage>
</organism>
<proteinExistence type="predicted"/>